<evidence type="ECO:0008006" key="3">
    <source>
        <dbReference type="Google" id="ProtNLM"/>
    </source>
</evidence>
<keyword evidence="2" id="KW-1185">Reference proteome</keyword>
<dbReference type="Proteomes" id="UP001500945">
    <property type="component" value="Unassembled WGS sequence"/>
</dbReference>
<organism evidence="1 2">
    <name type="scientific">Fodinibacter luteus</name>
    <dbReference type="NCBI Taxonomy" id="552064"/>
    <lineage>
        <taxon>Bacteria</taxon>
        <taxon>Bacillati</taxon>
        <taxon>Actinomycetota</taxon>
        <taxon>Actinomycetes</taxon>
        <taxon>Micrococcales</taxon>
        <taxon>Intrasporangiaceae</taxon>
        <taxon>Fodinibacter (ex Wang et al. 2009)</taxon>
    </lineage>
</organism>
<comment type="caution">
    <text evidence="1">The sequence shown here is derived from an EMBL/GenBank/DDBJ whole genome shotgun (WGS) entry which is preliminary data.</text>
</comment>
<proteinExistence type="predicted"/>
<evidence type="ECO:0000313" key="2">
    <source>
        <dbReference type="Proteomes" id="UP001500945"/>
    </source>
</evidence>
<evidence type="ECO:0000313" key="1">
    <source>
        <dbReference type="EMBL" id="GAA4402961.1"/>
    </source>
</evidence>
<gene>
    <name evidence="1" type="ORF">GCM10023168_14030</name>
</gene>
<name>A0ABP8K9X7_9MICO</name>
<dbReference type="EMBL" id="BAABGM010000009">
    <property type="protein sequence ID" value="GAA4402961.1"/>
    <property type="molecule type" value="Genomic_DNA"/>
</dbReference>
<protein>
    <recommendedName>
        <fullName evidence="3">BON domain-containing protein</fullName>
    </recommendedName>
</protein>
<accession>A0ABP8K9X7</accession>
<reference evidence="2" key="1">
    <citation type="journal article" date="2019" name="Int. J. Syst. Evol. Microbiol.">
        <title>The Global Catalogue of Microorganisms (GCM) 10K type strain sequencing project: providing services to taxonomists for standard genome sequencing and annotation.</title>
        <authorList>
            <consortium name="The Broad Institute Genomics Platform"/>
            <consortium name="The Broad Institute Genome Sequencing Center for Infectious Disease"/>
            <person name="Wu L."/>
            <person name="Ma J."/>
        </authorList>
    </citation>
    <scope>NUCLEOTIDE SEQUENCE [LARGE SCALE GENOMIC DNA]</scope>
    <source>
        <strain evidence="2">JCM 17809</strain>
    </source>
</reference>
<sequence>MTGTPPGTGCPWVRTPPRTYEITVQGHLDDHWSDRLGGLRIERRGDGTSVLTGHVVDQAGLHGVLSGLRDIGVVLLEVRALSEDAVPPPR</sequence>